<dbReference type="InterPro" id="IPR046848">
    <property type="entry name" value="E_motif"/>
</dbReference>
<feature type="repeat" description="PPR" evidence="2">
    <location>
        <begin position="333"/>
        <end position="367"/>
    </location>
</feature>
<dbReference type="PANTHER" id="PTHR47926">
    <property type="entry name" value="PENTATRICOPEPTIDE REPEAT-CONTAINING PROTEIN"/>
    <property type="match status" value="1"/>
</dbReference>
<dbReference type="NCBIfam" id="TIGR00756">
    <property type="entry name" value="PPR"/>
    <property type="match status" value="5"/>
</dbReference>
<dbReference type="AlphaFoldDB" id="A0A200QUD4"/>
<feature type="repeat" description="PPR" evidence="2">
    <location>
        <begin position="232"/>
        <end position="266"/>
    </location>
</feature>
<dbReference type="EMBL" id="MVGT01001064">
    <property type="protein sequence ID" value="OVA14086.1"/>
    <property type="molecule type" value="Genomic_DNA"/>
</dbReference>
<dbReference type="FunFam" id="1.25.40.10:FF:000090">
    <property type="entry name" value="Pentatricopeptide repeat-containing protein, chloroplastic"/>
    <property type="match status" value="1"/>
</dbReference>
<dbReference type="Pfam" id="PF20431">
    <property type="entry name" value="E_motif"/>
    <property type="match status" value="1"/>
</dbReference>
<name>A0A200QUD4_MACCD</name>
<protein>
    <submittedName>
        <fullName evidence="3">Pentatricopeptide repeat</fullName>
    </submittedName>
</protein>
<dbReference type="InterPro" id="IPR002885">
    <property type="entry name" value="PPR_rpt"/>
</dbReference>
<evidence type="ECO:0000256" key="1">
    <source>
        <dbReference type="ARBA" id="ARBA00022737"/>
    </source>
</evidence>
<dbReference type="InParanoid" id="A0A200QUD4"/>
<comment type="caution">
    <text evidence="3">The sequence shown here is derived from an EMBL/GenBank/DDBJ whole genome shotgun (WGS) entry which is preliminary data.</text>
</comment>
<dbReference type="OrthoDB" id="185373at2759"/>
<dbReference type="PROSITE" id="PS51375">
    <property type="entry name" value="PPR"/>
    <property type="match status" value="4"/>
</dbReference>
<keyword evidence="4" id="KW-1185">Reference proteome</keyword>
<evidence type="ECO:0000313" key="4">
    <source>
        <dbReference type="Proteomes" id="UP000195402"/>
    </source>
</evidence>
<dbReference type="Pfam" id="PF01535">
    <property type="entry name" value="PPR"/>
    <property type="match status" value="6"/>
</dbReference>
<dbReference type="SUPFAM" id="SSF48452">
    <property type="entry name" value="TPR-like"/>
    <property type="match status" value="1"/>
</dbReference>
<dbReference type="InterPro" id="IPR046960">
    <property type="entry name" value="PPR_At4g14850-like_plant"/>
</dbReference>
<keyword evidence="1" id="KW-0677">Repeat</keyword>
<evidence type="ECO:0000256" key="2">
    <source>
        <dbReference type="PROSITE-ProRule" id="PRU00708"/>
    </source>
</evidence>
<dbReference type="InterPro" id="IPR011990">
    <property type="entry name" value="TPR-like_helical_dom_sf"/>
</dbReference>
<dbReference type="PANTHER" id="PTHR47926:SF403">
    <property type="entry name" value="PENTACOTRIPEPTIDE-REPEAT REGION OF PRORP DOMAIN-CONTAINING PROTEIN"/>
    <property type="match status" value="1"/>
</dbReference>
<dbReference type="GO" id="GO:0009451">
    <property type="term" value="P:RNA modification"/>
    <property type="evidence" value="ECO:0007669"/>
    <property type="project" value="InterPro"/>
</dbReference>
<proteinExistence type="predicted"/>
<reference evidence="3 4" key="1">
    <citation type="journal article" date="2017" name="Mol. Plant">
        <title>The Genome of Medicinal Plant Macleaya cordata Provides New Insights into Benzylisoquinoline Alkaloids Metabolism.</title>
        <authorList>
            <person name="Liu X."/>
            <person name="Liu Y."/>
            <person name="Huang P."/>
            <person name="Ma Y."/>
            <person name="Qing Z."/>
            <person name="Tang Q."/>
            <person name="Cao H."/>
            <person name="Cheng P."/>
            <person name="Zheng Y."/>
            <person name="Yuan Z."/>
            <person name="Zhou Y."/>
            <person name="Liu J."/>
            <person name="Tang Z."/>
            <person name="Zhuo Y."/>
            <person name="Zhang Y."/>
            <person name="Yu L."/>
            <person name="Huang J."/>
            <person name="Yang P."/>
            <person name="Peng Q."/>
            <person name="Zhang J."/>
            <person name="Jiang W."/>
            <person name="Zhang Z."/>
            <person name="Lin K."/>
            <person name="Ro D.K."/>
            <person name="Chen X."/>
            <person name="Xiong X."/>
            <person name="Shang Y."/>
            <person name="Huang S."/>
            <person name="Zeng J."/>
        </authorList>
    </citation>
    <scope>NUCLEOTIDE SEQUENCE [LARGE SCALE GENOMIC DNA]</scope>
    <source>
        <strain evidence="4">cv. BLH2017</strain>
        <tissue evidence="3">Root</tissue>
    </source>
</reference>
<dbReference type="Proteomes" id="UP000195402">
    <property type="component" value="Unassembled WGS sequence"/>
</dbReference>
<dbReference type="OMA" id="TYPYVLN"/>
<accession>A0A200QUD4</accession>
<dbReference type="Gene3D" id="1.25.40.10">
    <property type="entry name" value="Tetratricopeptide repeat domain"/>
    <property type="match status" value="4"/>
</dbReference>
<gene>
    <name evidence="3" type="ORF">BVC80_1787g174</name>
</gene>
<dbReference type="Pfam" id="PF13041">
    <property type="entry name" value="PPR_2"/>
    <property type="match status" value="1"/>
</dbReference>
<evidence type="ECO:0000313" key="3">
    <source>
        <dbReference type="EMBL" id="OVA14086.1"/>
    </source>
</evidence>
<feature type="repeat" description="PPR" evidence="2">
    <location>
        <begin position="63"/>
        <end position="97"/>
    </location>
</feature>
<organism evidence="3 4">
    <name type="scientific">Macleaya cordata</name>
    <name type="common">Five-seeded plume-poppy</name>
    <name type="synonym">Bocconia cordata</name>
    <dbReference type="NCBI Taxonomy" id="56857"/>
    <lineage>
        <taxon>Eukaryota</taxon>
        <taxon>Viridiplantae</taxon>
        <taxon>Streptophyta</taxon>
        <taxon>Embryophyta</taxon>
        <taxon>Tracheophyta</taxon>
        <taxon>Spermatophyta</taxon>
        <taxon>Magnoliopsida</taxon>
        <taxon>Ranunculales</taxon>
        <taxon>Papaveraceae</taxon>
        <taxon>Papaveroideae</taxon>
        <taxon>Macleaya</taxon>
    </lineage>
</organism>
<feature type="repeat" description="PPR" evidence="2">
    <location>
        <begin position="170"/>
        <end position="204"/>
    </location>
</feature>
<sequence>MHFQTAQTDSWLHNYKFSKPKSRNLVEVPPTEYRIRRGYAYNGPEQKCIEMFDKMSQIGIKPDNYTYPYVLNSFCKMGNTRDGKRIHSQIIKVGFEAVFSVANSLLNFYLMRDFHEMGVMENENLRDARRVFDDMIGKPVELWNRMISVYVNLAEVECGRKLFEEMPERDIVSWNSMISCYARVGDIKSARDLFDRMPEKNVVTWTAMVGAYANSGDFNTARRFFEIMPEKNVVSWSSMISNYTHHGKFEEALELFVRMQSEGVNLDGLAFVSVLLACTHLGALDFGKWVHFSLMKDWFQLGVIVGTALLEMYATCGDVDRAFKIFIKMGNKDVFCWNVMIRSLAIHGRTEDAIKIFYMMKQKELRPNEFTFTNALFACNHGGLVEEGRRIFNKMKTQFGIDPQLKHYGCFIDLLSRNGQLEEAYLLAKTMPLEPDIAVWGSLLGGCRMKNNVKLAEEVMERIGELETDDSGIYVLLSNIYASLGQWPEAVSIREKMEKKRIWKKAGYSSVFEVVSDGG</sequence>
<dbReference type="GO" id="GO:0003723">
    <property type="term" value="F:RNA binding"/>
    <property type="evidence" value="ECO:0007669"/>
    <property type="project" value="InterPro"/>
</dbReference>